<dbReference type="GO" id="GO:0015074">
    <property type="term" value="P:DNA integration"/>
    <property type="evidence" value="ECO:0007669"/>
    <property type="project" value="InterPro"/>
</dbReference>
<dbReference type="GO" id="GO:0003676">
    <property type="term" value="F:nucleic acid binding"/>
    <property type="evidence" value="ECO:0007669"/>
    <property type="project" value="InterPro"/>
</dbReference>
<dbReference type="InterPro" id="IPR012337">
    <property type="entry name" value="RNaseH-like_sf"/>
</dbReference>
<dbReference type="SUPFAM" id="SSF53098">
    <property type="entry name" value="Ribonuclease H-like"/>
    <property type="match status" value="1"/>
</dbReference>
<evidence type="ECO:0000313" key="2">
    <source>
        <dbReference type="EMBL" id="EEA85384.1"/>
    </source>
</evidence>
<dbReference type="HOGENOM" id="CLU_027402_41_1_9"/>
<reference evidence="2 3" key="1">
    <citation type="submission" date="2008-09" db="EMBL/GenBank/DDBJ databases">
        <authorList>
            <person name="Fulton L."/>
            <person name="Clifton S."/>
            <person name="Fulton B."/>
            <person name="Xu J."/>
            <person name="Minx P."/>
            <person name="Pepin K.H."/>
            <person name="Johnson M."/>
            <person name="Thiruvilangam P."/>
            <person name="Bhonagiri V."/>
            <person name="Nash W.E."/>
            <person name="Mardis E.R."/>
            <person name="Wilson R.K."/>
        </authorList>
    </citation>
    <scope>NUCLEOTIDE SEQUENCE [LARGE SCALE GENOMIC DNA]</scope>
    <source>
        <strain evidence="2 3">DSM 13275</strain>
    </source>
</reference>
<dbReference type="AlphaFoldDB" id="B6FYM8"/>
<dbReference type="EMBL" id="ABWP01000044">
    <property type="protein sequence ID" value="EEA85384.1"/>
    <property type="molecule type" value="Genomic_DNA"/>
</dbReference>
<organism evidence="2 3">
    <name type="scientific">Peptacetobacter hiranonis (strain DSM 13275 / JCM 10541 / KCTC 15199 / TO-931)</name>
    <name type="common">Clostridium hiranonis</name>
    <dbReference type="NCBI Taxonomy" id="500633"/>
    <lineage>
        <taxon>Bacteria</taxon>
        <taxon>Bacillati</taxon>
        <taxon>Bacillota</taxon>
        <taxon>Clostridia</taxon>
        <taxon>Peptostreptococcales</taxon>
        <taxon>Peptostreptococcaceae</taxon>
        <taxon>Peptacetobacter</taxon>
    </lineage>
</organism>
<accession>B6FYM8</accession>
<dbReference type="PROSITE" id="PS50994">
    <property type="entry name" value="INTEGRASE"/>
    <property type="match status" value="1"/>
</dbReference>
<dbReference type="InterPro" id="IPR036397">
    <property type="entry name" value="RNaseH_sf"/>
</dbReference>
<dbReference type="PANTHER" id="PTHR46889">
    <property type="entry name" value="TRANSPOSASE INSF FOR INSERTION SEQUENCE IS3B-RELATED"/>
    <property type="match status" value="1"/>
</dbReference>
<evidence type="ECO:0000313" key="3">
    <source>
        <dbReference type="Proteomes" id="UP000003178"/>
    </source>
</evidence>
<sequence length="157" mass="18642">MSEFHYYVNGEKHRLYLSAILDLYDRRIVAYTIGDSNNTELVYNMFDFAVKNNPKAHPIFHSDRGYQYTNRTFHSKLVAAGMTQSMSRIARCIDNGPMEGFWGIIKRERYYGKKFNSRKELVDMIENYINYYNNSRLQRKLGVLTPFEKHEEFLKVA</sequence>
<protein>
    <submittedName>
        <fullName evidence="2">Integrase core domain protein</fullName>
    </submittedName>
</protein>
<dbReference type="PANTHER" id="PTHR46889:SF4">
    <property type="entry name" value="TRANSPOSASE INSO FOR INSERTION SEQUENCE ELEMENT IS911B-RELATED"/>
    <property type="match status" value="1"/>
</dbReference>
<dbReference type="RefSeq" id="WP_006439899.1">
    <property type="nucleotide sequence ID" value="NZ_DS995356.1"/>
</dbReference>
<comment type="caution">
    <text evidence="2">The sequence shown here is derived from an EMBL/GenBank/DDBJ whole genome shotgun (WGS) entry which is preliminary data.</text>
</comment>
<proteinExistence type="predicted"/>
<dbReference type="Proteomes" id="UP000003178">
    <property type="component" value="Unassembled WGS sequence"/>
</dbReference>
<dbReference type="Pfam" id="PF00665">
    <property type="entry name" value="rve"/>
    <property type="match status" value="1"/>
</dbReference>
<dbReference type="Pfam" id="PF13333">
    <property type="entry name" value="rve_2"/>
    <property type="match status" value="1"/>
</dbReference>
<dbReference type="STRING" id="500633.CLOHIR_00981"/>
<dbReference type="eggNOG" id="COG2801">
    <property type="taxonomic scope" value="Bacteria"/>
</dbReference>
<reference evidence="2 3" key="2">
    <citation type="submission" date="2008-10" db="EMBL/GenBank/DDBJ databases">
        <title>Draft genome sequence of Clostridium hiranonis (DSM 13275).</title>
        <authorList>
            <person name="Sudarsanam P."/>
            <person name="Ley R."/>
            <person name="Guruge J."/>
            <person name="Turnbaugh P.J."/>
            <person name="Mahowald M."/>
            <person name="Liep D."/>
            <person name="Gordon J."/>
        </authorList>
    </citation>
    <scope>NUCLEOTIDE SEQUENCE [LARGE SCALE GENOMIC DNA]</scope>
    <source>
        <strain evidence="2 3">DSM 13275</strain>
    </source>
</reference>
<dbReference type="Gene3D" id="3.30.420.10">
    <property type="entry name" value="Ribonuclease H-like superfamily/Ribonuclease H"/>
    <property type="match status" value="1"/>
</dbReference>
<evidence type="ECO:0000259" key="1">
    <source>
        <dbReference type="PROSITE" id="PS50994"/>
    </source>
</evidence>
<dbReference type="InterPro" id="IPR001584">
    <property type="entry name" value="Integrase_cat-core"/>
</dbReference>
<dbReference type="InterPro" id="IPR050900">
    <property type="entry name" value="Transposase_IS3/IS150/IS904"/>
</dbReference>
<name>B6FYM8_PEPHT</name>
<feature type="domain" description="Integrase catalytic" evidence="1">
    <location>
        <begin position="1"/>
        <end position="154"/>
    </location>
</feature>
<gene>
    <name evidence="2" type="ORF">CLOHIR_00981</name>
</gene>
<keyword evidence="3" id="KW-1185">Reference proteome</keyword>